<dbReference type="OrthoDB" id="7296636at2"/>
<dbReference type="AlphaFoldDB" id="A0A3A9J6U3"/>
<dbReference type="InterPro" id="IPR029044">
    <property type="entry name" value="Nucleotide-diphossugar_trans"/>
</dbReference>
<dbReference type="EMBL" id="RAQU01000238">
    <property type="protein sequence ID" value="RKK01650.1"/>
    <property type="molecule type" value="Genomic_DNA"/>
</dbReference>
<dbReference type="GO" id="GO:0016740">
    <property type="term" value="F:transferase activity"/>
    <property type="evidence" value="ECO:0007669"/>
    <property type="project" value="UniProtKB-KW"/>
</dbReference>
<dbReference type="EMBL" id="RFLX01000082">
    <property type="protein sequence ID" value="RMI15114.1"/>
    <property type="molecule type" value="Genomic_DNA"/>
</dbReference>
<dbReference type="Pfam" id="PF00535">
    <property type="entry name" value="Glycos_transf_2"/>
    <property type="match status" value="1"/>
</dbReference>
<evidence type="ECO:0000259" key="1">
    <source>
        <dbReference type="Pfam" id="PF00535"/>
    </source>
</evidence>
<sequence>MRNTSDISISVVVSCTAQTAALLPWTLKAVMAQTSPSHDIIVVENSAVPELPSMPAREARRLRLLHLPGAARPALRNAGLAAAQGVLVAFCDSGDLWKPSYLAIMREMWRVEPRLLLAYGDAVPLQGDTWGTERGFANAPTGFWDGQRSLGPLLSVFDQPPMPRLLEFQPFLPSGLVAQRGFLERVGGWDTACTLLPGHDFATALRLARHALFGIMQRAMVGVRPEADGPAHAQAVNMGEARILERALARDETLWSQAQVIRAAIVRRRQAALAIAFARGDLAAVQEIAALLPQQERSSPTLLKLGLAALPAPLRRAGSAALFGLGASRTSLRWPGN</sequence>
<feature type="domain" description="Glycosyltransferase 2-like" evidence="1">
    <location>
        <begin position="10"/>
        <end position="111"/>
    </location>
</feature>
<dbReference type="Proteomes" id="UP000274097">
    <property type="component" value="Unassembled WGS sequence"/>
</dbReference>
<dbReference type="InterPro" id="IPR050834">
    <property type="entry name" value="Glycosyltransf_2"/>
</dbReference>
<dbReference type="InterPro" id="IPR001173">
    <property type="entry name" value="Glyco_trans_2-like"/>
</dbReference>
<comment type="caution">
    <text evidence="2">The sequence shown here is derived from an EMBL/GenBank/DDBJ whole genome shotgun (WGS) entry which is preliminary data.</text>
</comment>
<evidence type="ECO:0000313" key="5">
    <source>
        <dbReference type="Proteomes" id="UP000278036"/>
    </source>
</evidence>
<dbReference type="Proteomes" id="UP000278036">
    <property type="component" value="Unassembled WGS sequence"/>
</dbReference>
<keyword evidence="4" id="KW-1185">Reference proteome</keyword>
<proteinExistence type="predicted"/>
<dbReference type="InParanoid" id="A0A3A9J6U3"/>
<protein>
    <submittedName>
        <fullName evidence="2 3">Glycosyltransferase</fullName>
    </submittedName>
</protein>
<reference evidence="2 5" key="1">
    <citation type="submission" date="2018-09" db="EMBL/GenBank/DDBJ databases">
        <title>Roseomonas sp. nov., isolated from feces of Tibetan antelopes in the Qinghai-Tibet plateau, China.</title>
        <authorList>
            <person name="Tian Z."/>
        </authorList>
    </citation>
    <scope>NUCLEOTIDE SEQUENCE [LARGE SCALE GENOMIC DNA]</scope>
    <source>
        <strain evidence="3 4">Z23</strain>
        <strain evidence="2 5">Z24</strain>
    </source>
</reference>
<dbReference type="CDD" id="cd00761">
    <property type="entry name" value="Glyco_tranf_GTA_type"/>
    <property type="match status" value="1"/>
</dbReference>
<dbReference type="Gene3D" id="3.90.550.10">
    <property type="entry name" value="Spore Coat Polysaccharide Biosynthesis Protein SpsA, Chain A"/>
    <property type="match status" value="1"/>
</dbReference>
<keyword evidence="2" id="KW-0808">Transferase</keyword>
<dbReference type="SUPFAM" id="SSF53448">
    <property type="entry name" value="Nucleotide-diphospho-sugar transferases"/>
    <property type="match status" value="1"/>
</dbReference>
<gene>
    <name evidence="2" type="ORF">D6Z83_23895</name>
    <name evidence="3" type="ORF">EBE87_27185</name>
</gene>
<evidence type="ECO:0000313" key="2">
    <source>
        <dbReference type="EMBL" id="RKK01650.1"/>
    </source>
</evidence>
<name>A0A3A9J6U3_9PROT</name>
<organism evidence="2 5">
    <name type="scientific">Teichococcus wenyumeiae</name>
    <dbReference type="NCBI Taxonomy" id="2478470"/>
    <lineage>
        <taxon>Bacteria</taxon>
        <taxon>Pseudomonadati</taxon>
        <taxon>Pseudomonadota</taxon>
        <taxon>Alphaproteobacteria</taxon>
        <taxon>Acetobacterales</taxon>
        <taxon>Roseomonadaceae</taxon>
        <taxon>Roseomonas</taxon>
    </lineage>
</organism>
<evidence type="ECO:0000313" key="3">
    <source>
        <dbReference type="EMBL" id="RMI15114.1"/>
    </source>
</evidence>
<evidence type="ECO:0000313" key="4">
    <source>
        <dbReference type="Proteomes" id="UP000274097"/>
    </source>
</evidence>
<accession>A0A3A9J6U3</accession>
<dbReference type="RefSeq" id="WP_120640677.1">
    <property type="nucleotide sequence ID" value="NZ_RAQU01000238.1"/>
</dbReference>
<dbReference type="PANTHER" id="PTHR43685:SF2">
    <property type="entry name" value="GLYCOSYLTRANSFERASE 2-LIKE DOMAIN-CONTAINING PROTEIN"/>
    <property type="match status" value="1"/>
</dbReference>
<dbReference type="PANTHER" id="PTHR43685">
    <property type="entry name" value="GLYCOSYLTRANSFERASE"/>
    <property type="match status" value="1"/>
</dbReference>